<reference evidence="4" key="1">
    <citation type="submission" date="2020-09" db="EMBL/GenBank/DDBJ databases">
        <title>Bacillus faecalis sp. nov., a moderately halophilic bacterium isolated from cow faeces.</title>
        <authorList>
            <person name="Jiang L."/>
            <person name="Lee J."/>
        </authorList>
    </citation>
    <scope>NUCLEOTIDE SEQUENCE</scope>
    <source>
        <strain evidence="4">AGMB 02131</strain>
    </source>
</reference>
<dbReference type="PANTHER" id="PTHR48083:SF13">
    <property type="entry name" value="ACYL-COA DEHYDROGENASE FAMILY MEMBER 11"/>
    <property type="match status" value="1"/>
</dbReference>
<dbReference type="EMBL" id="JACXSI010000018">
    <property type="protein sequence ID" value="MBD3108477.1"/>
    <property type="molecule type" value="Genomic_DNA"/>
</dbReference>
<keyword evidence="1" id="KW-0285">Flavoprotein</keyword>
<evidence type="ECO:0000256" key="1">
    <source>
        <dbReference type="ARBA" id="ARBA00022630"/>
    </source>
</evidence>
<comment type="caution">
    <text evidence="4">The sequence shown here is derived from an EMBL/GenBank/DDBJ whole genome shotgun (WGS) entry which is preliminary data.</text>
</comment>
<dbReference type="InterPro" id="IPR036250">
    <property type="entry name" value="AcylCo_DH-like_C"/>
</dbReference>
<evidence type="ECO:0000259" key="3">
    <source>
        <dbReference type="Pfam" id="PF00441"/>
    </source>
</evidence>
<evidence type="ECO:0000256" key="2">
    <source>
        <dbReference type="ARBA" id="ARBA00023002"/>
    </source>
</evidence>
<protein>
    <recommendedName>
        <fullName evidence="3">Acyl-CoA dehydrogenase/oxidase C-terminal domain-containing protein</fullName>
    </recommendedName>
</protein>
<dbReference type="GO" id="GO:0033539">
    <property type="term" value="P:fatty acid beta-oxidation using acyl-CoA dehydrogenase"/>
    <property type="evidence" value="ECO:0007669"/>
    <property type="project" value="TreeGrafter"/>
</dbReference>
<dbReference type="AlphaFoldDB" id="A0A927CXD2"/>
<dbReference type="Proteomes" id="UP000602076">
    <property type="component" value="Unassembled WGS sequence"/>
</dbReference>
<dbReference type="InterPro" id="IPR050741">
    <property type="entry name" value="Acyl-CoA_dehydrogenase"/>
</dbReference>
<accession>A0A927CXD2</accession>
<feature type="domain" description="Acyl-CoA dehydrogenase/oxidase C-terminal" evidence="3">
    <location>
        <begin position="4"/>
        <end position="64"/>
    </location>
</feature>
<gene>
    <name evidence="4" type="ORF">IEO70_08865</name>
</gene>
<dbReference type="PANTHER" id="PTHR48083">
    <property type="entry name" value="MEDIUM-CHAIN SPECIFIC ACYL-COA DEHYDROGENASE, MITOCHONDRIAL-RELATED"/>
    <property type="match status" value="1"/>
</dbReference>
<dbReference type="InterPro" id="IPR009075">
    <property type="entry name" value="AcylCo_DH/oxidase_C"/>
</dbReference>
<keyword evidence="5" id="KW-1185">Reference proteome</keyword>
<dbReference type="GO" id="GO:0005737">
    <property type="term" value="C:cytoplasm"/>
    <property type="evidence" value="ECO:0007669"/>
    <property type="project" value="TreeGrafter"/>
</dbReference>
<dbReference type="SUPFAM" id="SSF47203">
    <property type="entry name" value="Acyl-CoA dehydrogenase C-terminal domain-like"/>
    <property type="match status" value="1"/>
</dbReference>
<sequence length="69" mass="7684">MQNRTAFGKLLCADVALKIIDRAIQAFEAAGLSNDWSLAASWANIRTLRLADGPDEVHKRTVARLEFKK</sequence>
<keyword evidence="2" id="KW-0560">Oxidoreductase</keyword>
<organism evidence="4 5">
    <name type="scientific">Peribacillus faecalis</name>
    <dbReference type="NCBI Taxonomy" id="2772559"/>
    <lineage>
        <taxon>Bacteria</taxon>
        <taxon>Bacillati</taxon>
        <taxon>Bacillota</taxon>
        <taxon>Bacilli</taxon>
        <taxon>Bacillales</taxon>
        <taxon>Bacillaceae</taxon>
        <taxon>Peribacillus</taxon>
    </lineage>
</organism>
<name>A0A927CXD2_9BACI</name>
<proteinExistence type="predicted"/>
<dbReference type="Gene3D" id="1.20.140.10">
    <property type="entry name" value="Butyryl-CoA Dehydrogenase, subunit A, domain 3"/>
    <property type="match status" value="1"/>
</dbReference>
<evidence type="ECO:0000313" key="4">
    <source>
        <dbReference type="EMBL" id="MBD3108477.1"/>
    </source>
</evidence>
<dbReference type="GO" id="GO:0003995">
    <property type="term" value="F:acyl-CoA dehydrogenase activity"/>
    <property type="evidence" value="ECO:0007669"/>
    <property type="project" value="TreeGrafter"/>
</dbReference>
<evidence type="ECO:0000313" key="5">
    <source>
        <dbReference type="Proteomes" id="UP000602076"/>
    </source>
</evidence>
<dbReference type="RefSeq" id="WP_190998024.1">
    <property type="nucleotide sequence ID" value="NZ_JACXSI010000018.1"/>
</dbReference>
<dbReference type="Pfam" id="PF00441">
    <property type="entry name" value="Acyl-CoA_dh_1"/>
    <property type="match status" value="1"/>
</dbReference>